<dbReference type="InterPro" id="IPR003188">
    <property type="entry name" value="PTS_IIA_lac/cel"/>
</dbReference>
<dbReference type="PIRSF" id="PIRSF000699">
    <property type="entry name" value="PTS_IILac_III"/>
    <property type="match status" value="1"/>
</dbReference>
<evidence type="ECO:0000256" key="2">
    <source>
        <dbReference type="ARBA" id="ARBA00022597"/>
    </source>
</evidence>
<dbReference type="PANTHER" id="PTHR34382">
    <property type="entry name" value="PTS SYSTEM N,N'-DIACETYLCHITOBIOSE-SPECIFIC EIIA COMPONENT"/>
    <property type="match status" value="1"/>
</dbReference>
<protein>
    <submittedName>
        <fullName evidence="6">PTS cellobiose transporter subunit IIA</fullName>
    </submittedName>
</protein>
<dbReference type="PROSITE" id="PS51095">
    <property type="entry name" value="PTS_EIIA_TYPE_3"/>
    <property type="match status" value="1"/>
</dbReference>
<gene>
    <name evidence="6" type="ORF">Q757_08715</name>
</gene>
<keyword evidence="1" id="KW-0813">Transport</keyword>
<proteinExistence type="predicted"/>
<organism evidence="6 7">
    <name type="scientific">Oenococcus alcoholitolerans</name>
    <dbReference type="NCBI Taxonomy" id="931074"/>
    <lineage>
        <taxon>Bacteria</taxon>
        <taxon>Bacillati</taxon>
        <taxon>Bacillota</taxon>
        <taxon>Bacilli</taxon>
        <taxon>Lactobacillales</taxon>
        <taxon>Lactobacillaceae</taxon>
        <taxon>Oenococcus</taxon>
    </lineage>
</organism>
<feature type="modified residue" description="Phosphohistidine; by HPr" evidence="5">
    <location>
        <position position="84"/>
    </location>
</feature>
<reference evidence="6 7" key="1">
    <citation type="journal article" date="2014" name="Antonie Van Leeuwenhoek">
        <title>Oenococcus alcoholitolerans sp. nov., a lactic acid bacteria isolated from cachaca and ethanol fermentation processes.</title>
        <authorList>
            <person name="Badotti F."/>
            <person name="Moreira A.P."/>
            <person name="Tonon L.A."/>
            <person name="de Lucena B.T."/>
            <person name="Gomes Fde C."/>
            <person name="Kruger R."/>
            <person name="Thompson C.C."/>
            <person name="de Morais M.A.Jr."/>
            <person name="Rosa C.A."/>
            <person name="Thompson F.L."/>
        </authorList>
    </citation>
    <scope>NUCLEOTIDE SEQUENCE [LARGE SCALE GENOMIC DNA]</scope>
    <source>
        <strain evidence="6 7">UFRJ-M7.2.18</strain>
    </source>
</reference>
<evidence type="ECO:0000256" key="5">
    <source>
        <dbReference type="PROSITE-ProRule" id="PRU00418"/>
    </source>
</evidence>
<keyword evidence="2" id="KW-0762">Sugar transport</keyword>
<dbReference type="InterPro" id="IPR036542">
    <property type="entry name" value="PTS_IIA_lac/cel_sf"/>
</dbReference>
<dbReference type="SUPFAM" id="SSF46973">
    <property type="entry name" value="Enzyme IIa from lactose specific PTS, IIa-lac"/>
    <property type="match status" value="1"/>
</dbReference>
<dbReference type="Proteomes" id="UP000030023">
    <property type="component" value="Unassembled WGS sequence"/>
</dbReference>
<dbReference type="EMBL" id="AXCV01000499">
    <property type="protein sequence ID" value="KGO23578.1"/>
    <property type="molecule type" value="Genomic_DNA"/>
</dbReference>
<comment type="caution">
    <text evidence="6">The sequence shown here is derived from an EMBL/GenBank/DDBJ whole genome shotgun (WGS) entry which is preliminary data.</text>
</comment>
<keyword evidence="4" id="KW-0598">Phosphotransferase system</keyword>
<evidence type="ECO:0000256" key="1">
    <source>
        <dbReference type="ARBA" id="ARBA00022448"/>
    </source>
</evidence>
<keyword evidence="3" id="KW-0808">Transferase</keyword>
<evidence type="ECO:0000256" key="4">
    <source>
        <dbReference type="ARBA" id="ARBA00022683"/>
    </source>
</evidence>
<dbReference type="PANTHER" id="PTHR34382:SF7">
    <property type="entry name" value="PTS SYSTEM N,N'-DIACETYLCHITOBIOSE-SPECIFIC EIIA COMPONENT"/>
    <property type="match status" value="1"/>
</dbReference>
<sequence length="113" mass="12385">MAETVKNDEEKELQTTMGLIINAGNAKAYAVQAIDSAKKGDFDDAREKLKQAQKSLGEAHNSQTDMLTKEARGEHAKVSLLMVHGQDHLMTAITFCDLAADFVDLYETISKKG</sequence>
<dbReference type="Gene3D" id="1.20.58.80">
    <property type="entry name" value="Phosphotransferase system, lactose/cellobiose-type IIA subunit"/>
    <property type="match status" value="1"/>
</dbReference>
<evidence type="ECO:0000256" key="3">
    <source>
        <dbReference type="ARBA" id="ARBA00022679"/>
    </source>
</evidence>
<evidence type="ECO:0000313" key="7">
    <source>
        <dbReference type="Proteomes" id="UP000030023"/>
    </source>
</evidence>
<keyword evidence="7" id="KW-1185">Reference proteome</keyword>
<accession>A0ABR4XP38</accession>
<dbReference type="Pfam" id="PF02255">
    <property type="entry name" value="PTS_IIA"/>
    <property type="match status" value="1"/>
</dbReference>
<dbReference type="CDD" id="cd00215">
    <property type="entry name" value="PTS_IIA_lac"/>
    <property type="match status" value="1"/>
</dbReference>
<evidence type="ECO:0000313" key="6">
    <source>
        <dbReference type="EMBL" id="KGO23578.1"/>
    </source>
</evidence>
<name>A0ABR4XP38_9LACO</name>